<feature type="transmembrane region" description="Helical" evidence="1">
    <location>
        <begin position="90"/>
        <end position="113"/>
    </location>
</feature>
<gene>
    <name evidence="2" type="ORF">IQ13_3488</name>
</gene>
<name>A0A562SED6_9BACT</name>
<protein>
    <recommendedName>
        <fullName evidence="4">4-amino-4-deoxy-L-arabinose transferase-like glycosyltransferase</fullName>
    </recommendedName>
</protein>
<feature type="transmembrane region" description="Helical" evidence="1">
    <location>
        <begin position="12"/>
        <end position="29"/>
    </location>
</feature>
<feature type="transmembrane region" description="Helical" evidence="1">
    <location>
        <begin position="151"/>
        <end position="174"/>
    </location>
</feature>
<feature type="transmembrane region" description="Helical" evidence="1">
    <location>
        <begin position="336"/>
        <end position="355"/>
    </location>
</feature>
<reference evidence="2 3" key="1">
    <citation type="journal article" date="2015" name="Stand. Genomic Sci.">
        <title>Genomic Encyclopedia of Bacterial and Archaeal Type Strains, Phase III: the genomes of soil and plant-associated and newly described type strains.</title>
        <authorList>
            <person name="Whitman W.B."/>
            <person name="Woyke T."/>
            <person name="Klenk H.P."/>
            <person name="Zhou Y."/>
            <person name="Lilburn T.G."/>
            <person name="Beck B.J."/>
            <person name="De Vos P."/>
            <person name="Vandamme P."/>
            <person name="Eisen J.A."/>
            <person name="Garrity G."/>
            <person name="Hugenholtz P."/>
            <person name="Kyrpides N.C."/>
        </authorList>
    </citation>
    <scope>NUCLEOTIDE SEQUENCE [LARGE SCALE GENOMIC DNA]</scope>
    <source>
        <strain evidence="2 3">CGMCC 1.7271</strain>
    </source>
</reference>
<dbReference type="OrthoDB" id="4337748at2"/>
<organism evidence="2 3">
    <name type="scientific">Lacibacter cauensis</name>
    <dbReference type="NCBI Taxonomy" id="510947"/>
    <lineage>
        <taxon>Bacteria</taxon>
        <taxon>Pseudomonadati</taxon>
        <taxon>Bacteroidota</taxon>
        <taxon>Chitinophagia</taxon>
        <taxon>Chitinophagales</taxon>
        <taxon>Chitinophagaceae</taxon>
        <taxon>Lacibacter</taxon>
    </lineage>
</organism>
<dbReference type="EMBL" id="VLLE01000006">
    <property type="protein sequence ID" value="TWI79090.1"/>
    <property type="molecule type" value="Genomic_DNA"/>
</dbReference>
<dbReference type="Proteomes" id="UP000316167">
    <property type="component" value="Unassembled WGS sequence"/>
</dbReference>
<evidence type="ECO:0000313" key="2">
    <source>
        <dbReference type="EMBL" id="TWI79090.1"/>
    </source>
</evidence>
<evidence type="ECO:0000256" key="1">
    <source>
        <dbReference type="SAM" id="Phobius"/>
    </source>
</evidence>
<evidence type="ECO:0000313" key="3">
    <source>
        <dbReference type="Proteomes" id="UP000316167"/>
    </source>
</evidence>
<keyword evidence="1" id="KW-0812">Transmembrane</keyword>
<sequence>MIFFVKHKWKIAALSIIVSLIVIQILFIINKPWVSDYWEHKAVFLELYRVPSHPHHPIVGLKEPHAFYSPYFVTMAFLGRALFVNPDEFFDIIVLFNLLFFIVAVFLLGQMVIQSGEKAKSFVLLLVSVFFLWGAKPPYYSSFYHFISSSYTFVYPATFAFCLSVFSAFLFWQINRNEMRPLLRFILLPIPVFINWVILLTHSLTFIFCCSLFLYLSLQEKADSVEVKKIDLKRGVKKLIVASLFFILPLLFAKLWKYYPFWDLLVKGSINGRFHSDSKVLYTNLFSGYYALILPLLFLLYDAFWNRDQKSRIILITVAMLLVVYCYGALSKAYGYGRSIAFIAVWIQVGFVFFIMRINYGKKLLGMFFITGIMASLFCFVSVKSVVKAASTTHKEYLNLKSGREGVLSMPAPGITHRLFFAKRYVNDGALVMTDLVTSRYAAAFGGKVIANPYSEYWINDNEKRMNDLNDFFFHSDSANRILILKKYKPRYLLINPDINDFERVVPKELVGGTVIRENGYTLIPLKF</sequence>
<accession>A0A562SED6</accession>
<evidence type="ECO:0008006" key="4">
    <source>
        <dbReference type="Google" id="ProtNLM"/>
    </source>
</evidence>
<feature type="transmembrane region" description="Helical" evidence="1">
    <location>
        <begin position="313"/>
        <end position="330"/>
    </location>
</feature>
<feature type="transmembrane region" description="Helical" evidence="1">
    <location>
        <begin position="239"/>
        <end position="259"/>
    </location>
</feature>
<keyword evidence="1" id="KW-0472">Membrane</keyword>
<feature type="transmembrane region" description="Helical" evidence="1">
    <location>
        <begin position="194"/>
        <end position="218"/>
    </location>
</feature>
<proteinExistence type="predicted"/>
<keyword evidence="1" id="KW-1133">Transmembrane helix</keyword>
<dbReference type="AlphaFoldDB" id="A0A562SED6"/>
<dbReference type="RefSeq" id="WP_144887872.1">
    <property type="nucleotide sequence ID" value="NZ_VLLE01000006.1"/>
</dbReference>
<comment type="caution">
    <text evidence="2">The sequence shown here is derived from an EMBL/GenBank/DDBJ whole genome shotgun (WGS) entry which is preliminary data.</text>
</comment>
<feature type="transmembrane region" description="Helical" evidence="1">
    <location>
        <begin position="119"/>
        <end position="139"/>
    </location>
</feature>
<keyword evidence="3" id="KW-1185">Reference proteome</keyword>
<feature type="transmembrane region" description="Helical" evidence="1">
    <location>
        <begin position="364"/>
        <end position="383"/>
    </location>
</feature>
<feature type="transmembrane region" description="Helical" evidence="1">
    <location>
        <begin position="279"/>
        <end position="301"/>
    </location>
</feature>